<dbReference type="Proteomes" id="UP000729402">
    <property type="component" value="Unassembled WGS sequence"/>
</dbReference>
<proteinExistence type="predicted"/>
<reference evidence="2" key="1">
    <citation type="journal article" date="2021" name="bioRxiv">
        <title>Whole Genome Assembly and Annotation of Northern Wild Rice, Zizania palustris L., Supports a Whole Genome Duplication in the Zizania Genus.</title>
        <authorList>
            <person name="Haas M."/>
            <person name="Kono T."/>
            <person name="Macchietto M."/>
            <person name="Millas R."/>
            <person name="McGilp L."/>
            <person name="Shao M."/>
            <person name="Duquette J."/>
            <person name="Hirsch C.N."/>
            <person name="Kimball J."/>
        </authorList>
    </citation>
    <scope>NUCLEOTIDE SEQUENCE</scope>
    <source>
        <tissue evidence="2">Fresh leaf tissue</tissue>
    </source>
</reference>
<dbReference type="AlphaFoldDB" id="A0A8J5REH1"/>
<feature type="region of interest" description="Disordered" evidence="1">
    <location>
        <begin position="1"/>
        <end position="28"/>
    </location>
</feature>
<gene>
    <name evidence="2" type="ORF">GUJ93_ZPchr0062g7134</name>
</gene>
<name>A0A8J5REH1_ZIZPA</name>
<dbReference type="EMBL" id="JAAALK010000547">
    <property type="protein sequence ID" value="KAG8044558.1"/>
    <property type="molecule type" value="Genomic_DNA"/>
</dbReference>
<evidence type="ECO:0000256" key="1">
    <source>
        <dbReference type="SAM" id="MobiDB-lite"/>
    </source>
</evidence>
<organism evidence="2 3">
    <name type="scientific">Zizania palustris</name>
    <name type="common">Northern wild rice</name>
    <dbReference type="NCBI Taxonomy" id="103762"/>
    <lineage>
        <taxon>Eukaryota</taxon>
        <taxon>Viridiplantae</taxon>
        <taxon>Streptophyta</taxon>
        <taxon>Embryophyta</taxon>
        <taxon>Tracheophyta</taxon>
        <taxon>Spermatophyta</taxon>
        <taxon>Magnoliopsida</taxon>
        <taxon>Liliopsida</taxon>
        <taxon>Poales</taxon>
        <taxon>Poaceae</taxon>
        <taxon>BOP clade</taxon>
        <taxon>Oryzoideae</taxon>
        <taxon>Oryzeae</taxon>
        <taxon>Zizaniinae</taxon>
        <taxon>Zizania</taxon>
    </lineage>
</organism>
<evidence type="ECO:0000313" key="3">
    <source>
        <dbReference type="Proteomes" id="UP000729402"/>
    </source>
</evidence>
<evidence type="ECO:0000313" key="2">
    <source>
        <dbReference type="EMBL" id="KAG8044558.1"/>
    </source>
</evidence>
<sequence length="71" mass="7262">MAIEGGGVVVPSHDPMMENTGELESAATSVTPISNSDDQFVPCDLGFLATAQEELTLAGTLISSCVASPHN</sequence>
<accession>A0A8J5REH1</accession>
<reference evidence="2" key="2">
    <citation type="submission" date="2021-02" db="EMBL/GenBank/DDBJ databases">
        <authorList>
            <person name="Kimball J.A."/>
            <person name="Haas M.W."/>
            <person name="Macchietto M."/>
            <person name="Kono T."/>
            <person name="Duquette J."/>
            <person name="Shao M."/>
        </authorList>
    </citation>
    <scope>NUCLEOTIDE SEQUENCE</scope>
    <source>
        <tissue evidence="2">Fresh leaf tissue</tissue>
    </source>
</reference>
<protein>
    <submittedName>
        <fullName evidence="2">Uncharacterized protein</fullName>
    </submittedName>
</protein>
<keyword evidence="3" id="KW-1185">Reference proteome</keyword>
<comment type="caution">
    <text evidence="2">The sequence shown here is derived from an EMBL/GenBank/DDBJ whole genome shotgun (WGS) entry which is preliminary data.</text>
</comment>